<feature type="signal peptide" evidence="1">
    <location>
        <begin position="1"/>
        <end position="29"/>
    </location>
</feature>
<reference evidence="2 3" key="1">
    <citation type="submission" date="2021-07" db="EMBL/GenBank/DDBJ databases">
        <title>Paraburkholderia edwinii protects Aspergillus sp. from phenazines by acting as a toxin sponge.</title>
        <authorList>
            <person name="Dahlstrom K.M."/>
            <person name="Newman D.K."/>
        </authorList>
    </citation>
    <scope>NUCLEOTIDE SEQUENCE [LARGE SCALE GENOMIC DNA]</scope>
    <source>
        <strain evidence="2 3">Pe01</strain>
    </source>
</reference>
<sequence>MQRFSHRAAARIAASLLCAVTCASLTALAQADGSAPGVPSRSITLARLQPAQSHPMPTADPAFSAYTLEQLCKRKSDGVAQGQCLGAVRGIIHGYQYGVLFLAQHAQLNAGETQRVSLCLQDVKLSSIIDDYVADTSQVDTASLKDTPAEVALLGSVHMHHPCN</sequence>
<gene>
    <name evidence="2" type="ORF">KZJ38_19700</name>
</gene>
<name>A0ABX8UHM0_9BURK</name>
<keyword evidence="3" id="KW-1185">Reference proteome</keyword>
<feature type="chain" id="PRO_5046327452" description="Rap1a immunity protein domain-containing protein" evidence="1">
    <location>
        <begin position="30"/>
        <end position="164"/>
    </location>
</feature>
<protein>
    <recommendedName>
        <fullName evidence="4">Rap1a immunity protein domain-containing protein</fullName>
    </recommendedName>
</protein>
<evidence type="ECO:0008006" key="4">
    <source>
        <dbReference type="Google" id="ProtNLM"/>
    </source>
</evidence>
<evidence type="ECO:0000313" key="2">
    <source>
        <dbReference type="EMBL" id="QYD68447.1"/>
    </source>
</evidence>
<evidence type="ECO:0000313" key="3">
    <source>
        <dbReference type="Proteomes" id="UP000826462"/>
    </source>
</evidence>
<evidence type="ECO:0000256" key="1">
    <source>
        <dbReference type="SAM" id="SignalP"/>
    </source>
</evidence>
<keyword evidence="1" id="KW-0732">Signal</keyword>
<dbReference type="Proteomes" id="UP000826462">
    <property type="component" value="Chromosome 1"/>
</dbReference>
<proteinExistence type="predicted"/>
<dbReference type="EMBL" id="CP080095">
    <property type="protein sequence ID" value="QYD68447.1"/>
    <property type="molecule type" value="Genomic_DNA"/>
</dbReference>
<accession>A0ABX8UHM0</accession>
<organism evidence="2 3">
    <name type="scientific">Paraburkholderia edwinii</name>
    <dbReference type="NCBI Taxonomy" id="2861782"/>
    <lineage>
        <taxon>Bacteria</taxon>
        <taxon>Pseudomonadati</taxon>
        <taxon>Pseudomonadota</taxon>
        <taxon>Betaproteobacteria</taxon>
        <taxon>Burkholderiales</taxon>
        <taxon>Burkholderiaceae</taxon>
        <taxon>Paraburkholderia</taxon>
    </lineage>
</organism>